<keyword evidence="1" id="KW-1133">Transmembrane helix</keyword>
<dbReference type="Gene3D" id="2.60.120.1440">
    <property type="match status" value="1"/>
</dbReference>
<name>A0ABU1R6L5_9BACT</name>
<dbReference type="InterPro" id="IPR012373">
    <property type="entry name" value="Ferrdict_sens_TM"/>
</dbReference>
<dbReference type="PANTHER" id="PTHR30273:SF2">
    <property type="entry name" value="PROTEIN FECR"/>
    <property type="match status" value="1"/>
</dbReference>
<dbReference type="Gene3D" id="3.55.50.30">
    <property type="match status" value="1"/>
</dbReference>
<feature type="domain" description="Protein FecR C-terminal" evidence="3">
    <location>
        <begin position="300"/>
        <end position="366"/>
    </location>
</feature>
<keyword evidence="1" id="KW-0472">Membrane</keyword>
<evidence type="ECO:0000313" key="4">
    <source>
        <dbReference type="EMBL" id="MDR6808595.1"/>
    </source>
</evidence>
<organism evidence="4 5">
    <name type="scientific">Dyadobacter fermentans</name>
    <dbReference type="NCBI Taxonomy" id="94254"/>
    <lineage>
        <taxon>Bacteria</taxon>
        <taxon>Pseudomonadati</taxon>
        <taxon>Bacteroidota</taxon>
        <taxon>Cytophagia</taxon>
        <taxon>Cytophagales</taxon>
        <taxon>Spirosomataceae</taxon>
        <taxon>Dyadobacter</taxon>
    </lineage>
</organism>
<evidence type="ECO:0000259" key="2">
    <source>
        <dbReference type="Pfam" id="PF04773"/>
    </source>
</evidence>
<dbReference type="Pfam" id="PF16344">
    <property type="entry name" value="FecR_C"/>
    <property type="match status" value="1"/>
</dbReference>
<dbReference type="EMBL" id="JAVDTI010000007">
    <property type="protein sequence ID" value="MDR6808595.1"/>
    <property type="molecule type" value="Genomic_DNA"/>
</dbReference>
<sequence length="375" mass="42181">MDRYRDFSLGEFVWDKSFRNWVLNPTREDDETWQNWLAAHPDKREMVERARQLVLSIRPANASLSNPEKRKAVERIVERLETRNLNRAEEGHSPWYAGRVVRIAAMLVLLAGFGWLFWLRHQQPEVIGYDQLVAAAKVEMREVVNTTARPLPVDLEDGSRITLDPGSRISYPAHFKGTPTGSGRREVFLSGKAFFDIAKDPSRPFFVYANELVTKVLGTSFTVRSFANEQEVSVAVKTGKVAVFSREDPDAADKQSSRELTGMVIEPNQQVVLVRKTVKITKSLVPEPEVVAEAGPAPHFEFDETPVSAVFSALQSAYGIDIIYDKNVMDECPITATLTEMSLYEKLDLICKAVDASYKSIDGRIVVEGKGCRNN</sequence>
<accession>A0ABU1R6L5</accession>
<feature type="domain" description="FecR protein" evidence="2">
    <location>
        <begin position="153"/>
        <end position="241"/>
    </location>
</feature>
<dbReference type="RefSeq" id="WP_309990685.1">
    <property type="nucleotide sequence ID" value="NZ_JAVDTI010000007.1"/>
</dbReference>
<reference evidence="4 5" key="1">
    <citation type="submission" date="2023-07" db="EMBL/GenBank/DDBJ databases">
        <title>Sorghum-associated microbial communities from plants grown in Nebraska, USA.</title>
        <authorList>
            <person name="Schachtman D."/>
        </authorList>
    </citation>
    <scope>NUCLEOTIDE SEQUENCE [LARGE SCALE GENOMIC DNA]</scope>
    <source>
        <strain evidence="4 5">BE57</strain>
    </source>
</reference>
<dbReference type="InterPro" id="IPR006860">
    <property type="entry name" value="FecR"/>
</dbReference>
<dbReference type="InterPro" id="IPR032508">
    <property type="entry name" value="FecR_C"/>
</dbReference>
<keyword evidence="5" id="KW-1185">Reference proteome</keyword>
<feature type="transmembrane region" description="Helical" evidence="1">
    <location>
        <begin position="100"/>
        <end position="118"/>
    </location>
</feature>
<proteinExistence type="predicted"/>
<dbReference type="PIRSF" id="PIRSF018266">
    <property type="entry name" value="FecR"/>
    <property type="match status" value="1"/>
</dbReference>
<keyword evidence="1" id="KW-0812">Transmembrane</keyword>
<evidence type="ECO:0000313" key="5">
    <source>
        <dbReference type="Proteomes" id="UP001264980"/>
    </source>
</evidence>
<evidence type="ECO:0000256" key="1">
    <source>
        <dbReference type="SAM" id="Phobius"/>
    </source>
</evidence>
<protein>
    <submittedName>
        <fullName evidence="4">Ferric-dicitrate binding protein FerR (Iron transport regulator)</fullName>
    </submittedName>
</protein>
<comment type="caution">
    <text evidence="4">The sequence shown here is derived from an EMBL/GenBank/DDBJ whole genome shotgun (WGS) entry which is preliminary data.</text>
</comment>
<gene>
    <name evidence="4" type="ORF">J2W84_005659</name>
</gene>
<dbReference type="Proteomes" id="UP001264980">
    <property type="component" value="Unassembled WGS sequence"/>
</dbReference>
<dbReference type="PANTHER" id="PTHR30273">
    <property type="entry name" value="PERIPLASMIC SIGNAL SENSOR AND SIGMA FACTOR ACTIVATOR FECR-RELATED"/>
    <property type="match status" value="1"/>
</dbReference>
<evidence type="ECO:0000259" key="3">
    <source>
        <dbReference type="Pfam" id="PF16344"/>
    </source>
</evidence>
<dbReference type="Pfam" id="PF04773">
    <property type="entry name" value="FecR"/>
    <property type="match status" value="1"/>
</dbReference>